<dbReference type="GO" id="GO:0016757">
    <property type="term" value="F:glycosyltransferase activity"/>
    <property type="evidence" value="ECO:0007669"/>
    <property type="project" value="UniProtKB-KW"/>
</dbReference>
<keyword evidence="4 7" id="KW-0812">Transmembrane</keyword>
<sequence>MASAKISIVTPVYRCAPCLVQLYNRLRAALEPITADFEIIMVNDNSPDHAWEVIQELSRRDRRVKGIHFSRNFGQHYAITAGLDYASGDWVVVMDCDLQDQPEEIPKLYAKAQEGYDIVFGQRVERQDRLLKRMSSKLFYKVFSYLTDTEQDASIANFGIYHRKVIDTLVNMREKLRFFPTMVKWVGFRSTAIEIEHASREQGKSSYSWKRLLNLAFDVIISFSDKPLRLTVKLGFFMSFFSFLYALYIVIRALLGIKGIIGWPSLIVSIWFLAGLIIFILGIIGIYISKIYDEAKKRPIYIIKEVVGFEGMERADGR</sequence>
<comment type="caution">
    <text evidence="9">The sequence shown here is derived from an EMBL/GenBank/DDBJ whole genome shotgun (WGS) entry which is preliminary data.</text>
</comment>
<evidence type="ECO:0000256" key="7">
    <source>
        <dbReference type="SAM" id="Phobius"/>
    </source>
</evidence>
<dbReference type="CDD" id="cd04187">
    <property type="entry name" value="DPM1_like_bac"/>
    <property type="match status" value="1"/>
</dbReference>
<evidence type="ECO:0000256" key="2">
    <source>
        <dbReference type="ARBA" id="ARBA00022676"/>
    </source>
</evidence>
<dbReference type="EMBL" id="BOQE01000001">
    <property type="protein sequence ID" value="GIM45643.1"/>
    <property type="molecule type" value="Genomic_DNA"/>
</dbReference>
<keyword evidence="6 7" id="KW-0472">Membrane</keyword>
<dbReference type="InterPro" id="IPR050256">
    <property type="entry name" value="Glycosyltransferase_2"/>
</dbReference>
<keyword evidence="2" id="KW-0328">Glycosyltransferase</keyword>
<feature type="domain" description="Glycosyltransferase 2-like" evidence="8">
    <location>
        <begin position="7"/>
        <end position="144"/>
    </location>
</feature>
<dbReference type="Proteomes" id="UP001057291">
    <property type="component" value="Unassembled WGS sequence"/>
</dbReference>
<protein>
    <submittedName>
        <fullName evidence="9">Glycosyl transferase</fullName>
    </submittedName>
</protein>
<evidence type="ECO:0000256" key="1">
    <source>
        <dbReference type="ARBA" id="ARBA00004141"/>
    </source>
</evidence>
<dbReference type="InterPro" id="IPR001173">
    <property type="entry name" value="Glyco_trans_2-like"/>
</dbReference>
<dbReference type="PANTHER" id="PTHR48090">
    <property type="entry name" value="UNDECAPRENYL-PHOSPHATE 4-DEOXY-4-FORMAMIDO-L-ARABINOSE TRANSFERASE-RELATED"/>
    <property type="match status" value="1"/>
</dbReference>
<dbReference type="PANTHER" id="PTHR48090:SF1">
    <property type="entry name" value="PROPHAGE BACTOPRENOL GLUCOSYL TRANSFERASE HOMOLOG"/>
    <property type="match status" value="1"/>
</dbReference>
<proteinExistence type="predicted"/>
<dbReference type="RefSeq" id="WP_282198826.1">
    <property type="nucleotide sequence ID" value="NZ_BOQE01000001.1"/>
</dbReference>
<evidence type="ECO:0000259" key="8">
    <source>
        <dbReference type="Pfam" id="PF00535"/>
    </source>
</evidence>
<gene>
    <name evidence="9" type="ORF">DNHGIG_11920</name>
</gene>
<evidence type="ECO:0000256" key="3">
    <source>
        <dbReference type="ARBA" id="ARBA00022679"/>
    </source>
</evidence>
<keyword evidence="5 7" id="KW-1133">Transmembrane helix</keyword>
<dbReference type="Pfam" id="PF00535">
    <property type="entry name" value="Glycos_transf_2"/>
    <property type="match status" value="1"/>
</dbReference>
<dbReference type="GO" id="GO:0005886">
    <property type="term" value="C:plasma membrane"/>
    <property type="evidence" value="ECO:0007669"/>
    <property type="project" value="TreeGrafter"/>
</dbReference>
<feature type="transmembrane region" description="Helical" evidence="7">
    <location>
        <begin position="261"/>
        <end position="288"/>
    </location>
</feature>
<dbReference type="InterPro" id="IPR029044">
    <property type="entry name" value="Nucleotide-diphossugar_trans"/>
</dbReference>
<accession>A0AAV4LD94</accession>
<reference evidence="9" key="1">
    <citation type="journal article" date="2023" name="Int. J. Syst. Evol. Microbiol.">
        <title>Collibacillus ludicampi gen. nov., sp. nov., a new soil bacterium of the family Alicyclobacillaceae.</title>
        <authorList>
            <person name="Jojima T."/>
            <person name="Ioku Y."/>
            <person name="Fukuta Y."/>
            <person name="Shirasaka N."/>
            <person name="Matsumura Y."/>
            <person name="Mori M."/>
        </authorList>
    </citation>
    <scope>NUCLEOTIDE SEQUENCE</scope>
    <source>
        <strain evidence="9">TP075</strain>
    </source>
</reference>
<comment type="subcellular location">
    <subcellularLocation>
        <location evidence="1">Membrane</location>
        <topology evidence="1">Multi-pass membrane protein</topology>
    </subcellularLocation>
</comment>
<evidence type="ECO:0000313" key="9">
    <source>
        <dbReference type="EMBL" id="GIM45643.1"/>
    </source>
</evidence>
<name>A0AAV4LD94_9BACL</name>
<evidence type="ECO:0000256" key="6">
    <source>
        <dbReference type="ARBA" id="ARBA00023136"/>
    </source>
</evidence>
<organism evidence="9 10">
    <name type="scientific">Collibacillus ludicampi</name>
    <dbReference type="NCBI Taxonomy" id="2771369"/>
    <lineage>
        <taxon>Bacteria</taxon>
        <taxon>Bacillati</taxon>
        <taxon>Bacillota</taxon>
        <taxon>Bacilli</taxon>
        <taxon>Bacillales</taxon>
        <taxon>Alicyclobacillaceae</taxon>
        <taxon>Collibacillus</taxon>
    </lineage>
</organism>
<feature type="transmembrane region" description="Helical" evidence="7">
    <location>
        <begin position="234"/>
        <end position="255"/>
    </location>
</feature>
<keyword evidence="3 9" id="KW-0808">Transferase</keyword>
<dbReference type="SUPFAM" id="SSF53448">
    <property type="entry name" value="Nucleotide-diphospho-sugar transferases"/>
    <property type="match status" value="1"/>
</dbReference>
<evidence type="ECO:0000256" key="4">
    <source>
        <dbReference type="ARBA" id="ARBA00022692"/>
    </source>
</evidence>
<dbReference type="Gene3D" id="3.90.550.10">
    <property type="entry name" value="Spore Coat Polysaccharide Biosynthesis Protein SpsA, Chain A"/>
    <property type="match status" value="1"/>
</dbReference>
<dbReference type="AlphaFoldDB" id="A0AAV4LD94"/>
<keyword evidence="10" id="KW-1185">Reference proteome</keyword>
<evidence type="ECO:0000313" key="10">
    <source>
        <dbReference type="Proteomes" id="UP001057291"/>
    </source>
</evidence>
<evidence type="ECO:0000256" key="5">
    <source>
        <dbReference type="ARBA" id="ARBA00022989"/>
    </source>
</evidence>